<dbReference type="PANTHER" id="PTHR30136:SF38">
    <property type="entry name" value="TRANSCRIPTIONAL REGULATOR"/>
    <property type="match status" value="1"/>
</dbReference>
<dbReference type="GO" id="GO:0045892">
    <property type="term" value="P:negative regulation of DNA-templated transcription"/>
    <property type="evidence" value="ECO:0007669"/>
    <property type="project" value="TreeGrafter"/>
</dbReference>
<dbReference type="InterPro" id="IPR005471">
    <property type="entry name" value="Tscrpt_reg_IclR_N"/>
</dbReference>
<dbReference type="InterPro" id="IPR036390">
    <property type="entry name" value="WH_DNA-bd_sf"/>
</dbReference>
<feature type="domain" description="HTH iclR-type" evidence="4">
    <location>
        <begin position="1"/>
        <end position="61"/>
    </location>
</feature>
<evidence type="ECO:0000259" key="4">
    <source>
        <dbReference type="PROSITE" id="PS51077"/>
    </source>
</evidence>
<dbReference type="InterPro" id="IPR014757">
    <property type="entry name" value="Tscrpt_reg_IclR_C"/>
</dbReference>
<dbReference type="GO" id="GO:0003700">
    <property type="term" value="F:DNA-binding transcription factor activity"/>
    <property type="evidence" value="ECO:0007669"/>
    <property type="project" value="TreeGrafter"/>
</dbReference>
<reference evidence="6 7" key="1">
    <citation type="submission" date="2015-09" db="EMBL/GenBank/DDBJ databases">
        <title>Genome of Desulfovibrio dechloracetivorans BerOc1, a mercury methylating strain isolated from highly hydrocarbons and metals contaminated coastal sediments.</title>
        <authorList>
            <person name="Goni Urriza M."/>
            <person name="Gassie C."/>
            <person name="Bouchez O."/>
            <person name="Klopp C."/>
            <person name="Ranchou-Peyruse A."/>
            <person name="Remy G."/>
        </authorList>
    </citation>
    <scope>NUCLEOTIDE SEQUENCE [LARGE SCALE GENOMIC DNA]</scope>
    <source>
        <strain evidence="6 7">BerOc1</strain>
    </source>
</reference>
<dbReference type="Pfam" id="PF01614">
    <property type="entry name" value="IclR_C"/>
    <property type="match status" value="1"/>
</dbReference>
<sequence length="248" mass="26764">MSTLQRAMAIMEYLSENGAAPASELIEHSGIPKSTAYLLLKEMQQLGLVSQDDRGNYRLWVRLIALGERASGQLDIRDTARPHLEALMNRTGLLCHLGIFDGDAAYYILKVESQSTISVRSYVGKRLSLHRSGVGKCLLAWQPEAVRKAIIAGTDFRPVTPTTIVSAEALEEELAKIRREGWGFDNGEDVSAVRCVAAPVFDGAGGVAGAISVVGTSMQLGDAMVASVAERVQACARDISRDLGWTES</sequence>
<protein>
    <submittedName>
        <fullName evidence="6">Putative HTH-type transcriptional regulator RhmR</fullName>
    </submittedName>
</protein>
<evidence type="ECO:0000256" key="2">
    <source>
        <dbReference type="ARBA" id="ARBA00023125"/>
    </source>
</evidence>
<keyword evidence="7" id="KW-1185">Reference proteome</keyword>
<dbReference type="AlphaFoldDB" id="A0A1J5N6N9"/>
<evidence type="ECO:0000313" key="6">
    <source>
        <dbReference type="EMBL" id="OIQ50464.1"/>
    </source>
</evidence>
<dbReference type="InterPro" id="IPR029016">
    <property type="entry name" value="GAF-like_dom_sf"/>
</dbReference>
<accession>A0A1J5N6N9</accession>
<keyword evidence="3" id="KW-0804">Transcription</keyword>
<evidence type="ECO:0000256" key="1">
    <source>
        <dbReference type="ARBA" id="ARBA00023015"/>
    </source>
</evidence>
<evidence type="ECO:0000256" key="3">
    <source>
        <dbReference type="ARBA" id="ARBA00023163"/>
    </source>
</evidence>
<dbReference type="Proteomes" id="UP000181901">
    <property type="component" value="Unassembled WGS sequence"/>
</dbReference>
<keyword evidence="2" id="KW-0238">DNA-binding</keyword>
<proteinExistence type="predicted"/>
<dbReference type="SUPFAM" id="SSF46785">
    <property type="entry name" value="Winged helix' DNA-binding domain"/>
    <property type="match status" value="1"/>
</dbReference>
<dbReference type="SUPFAM" id="SSF55781">
    <property type="entry name" value="GAF domain-like"/>
    <property type="match status" value="1"/>
</dbReference>
<feature type="domain" description="IclR-ED" evidence="5">
    <location>
        <begin position="62"/>
        <end position="245"/>
    </location>
</feature>
<dbReference type="GO" id="GO:0003677">
    <property type="term" value="F:DNA binding"/>
    <property type="evidence" value="ECO:0007669"/>
    <property type="project" value="UniProtKB-KW"/>
</dbReference>
<name>A0A1J5N6N9_9BACT</name>
<organism evidence="6 7">
    <name type="scientific">Pseudodesulfovibrio hydrargyri</name>
    <dbReference type="NCBI Taxonomy" id="2125990"/>
    <lineage>
        <taxon>Bacteria</taxon>
        <taxon>Pseudomonadati</taxon>
        <taxon>Thermodesulfobacteriota</taxon>
        <taxon>Desulfovibrionia</taxon>
        <taxon>Desulfovibrionales</taxon>
        <taxon>Desulfovibrionaceae</taxon>
    </lineage>
</organism>
<dbReference type="RefSeq" id="WP_207503308.1">
    <property type="nucleotide sequence ID" value="NZ_LKAQ01000004.1"/>
</dbReference>
<dbReference type="Pfam" id="PF09339">
    <property type="entry name" value="HTH_IclR"/>
    <property type="match status" value="1"/>
</dbReference>
<dbReference type="Gene3D" id="1.10.10.10">
    <property type="entry name" value="Winged helix-like DNA-binding domain superfamily/Winged helix DNA-binding domain"/>
    <property type="match status" value="1"/>
</dbReference>
<comment type="caution">
    <text evidence="6">The sequence shown here is derived from an EMBL/GenBank/DDBJ whole genome shotgun (WGS) entry which is preliminary data.</text>
</comment>
<gene>
    <name evidence="6" type="primary">rhmR</name>
    <name evidence="6" type="ORF">BerOc1_02402</name>
</gene>
<evidence type="ECO:0000259" key="5">
    <source>
        <dbReference type="PROSITE" id="PS51078"/>
    </source>
</evidence>
<dbReference type="PROSITE" id="PS51078">
    <property type="entry name" value="ICLR_ED"/>
    <property type="match status" value="1"/>
</dbReference>
<dbReference type="Gene3D" id="3.30.450.40">
    <property type="match status" value="1"/>
</dbReference>
<evidence type="ECO:0000313" key="7">
    <source>
        <dbReference type="Proteomes" id="UP000181901"/>
    </source>
</evidence>
<dbReference type="PROSITE" id="PS51077">
    <property type="entry name" value="HTH_ICLR"/>
    <property type="match status" value="1"/>
</dbReference>
<dbReference type="EMBL" id="LKAQ01000004">
    <property type="protein sequence ID" value="OIQ50464.1"/>
    <property type="molecule type" value="Genomic_DNA"/>
</dbReference>
<dbReference type="PANTHER" id="PTHR30136">
    <property type="entry name" value="HELIX-TURN-HELIX TRANSCRIPTIONAL REGULATOR, ICLR FAMILY"/>
    <property type="match status" value="1"/>
</dbReference>
<dbReference type="InterPro" id="IPR050707">
    <property type="entry name" value="HTH_MetabolicPath_Reg"/>
</dbReference>
<dbReference type="InterPro" id="IPR036388">
    <property type="entry name" value="WH-like_DNA-bd_sf"/>
</dbReference>
<keyword evidence="1" id="KW-0805">Transcription regulation</keyword>
<dbReference type="SMART" id="SM00346">
    <property type="entry name" value="HTH_ICLR"/>
    <property type="match status" value="1"/>
</dbReference>